<name>W2TQ67_NECAM</name>
<dbReference type="OrthoDB" id="5802114at2759"/>
<dbReference type="OMA" id="NHFGNPC"/>
<keyword evidence="1" id="KW-0732">Signal</keyword>
<feature type="chain" id="PRO_5004825262" description="PAN domain protein" evidence="1">
    <location>
        <begin position="22"/>
        <end position="175"/>
    </location>
</feature>
<reference evidence="3" key="1">
    <citation type="journal article" date="2014" name="Nat. Genet.">
        <title>Genome of the human hookworm Necator americanus.</title>
        <authorList>
            <person name="Tang Y.T."/>
            <person name="Gao X."/>
            <person name="Rosa B.A."/>
            <person name="Abubucker S."/>
            <person name="Hallsworth-Pepin K."/>
            <person name="Martin J."/>
            <person name="Tyagi R."/>
            <person name="Heizer E."/>
            <person name="Zhang X."/>
            <person name="Bhonagiri-Palsikar V."/>
            <person name="Minx P."/>
            <person name="Warren W.C."/>
            <person name="Wang Q."/>
            <person name="Zhan B."/>
            <person name="Hotez P.J."/>
            <person name="Sternberg P.W."/>
            <person name="Dougall A."/>
            <person name="Gaze S.T."/>
            <person name="Mulvenna J."/>
            <person name="Sotillo J."/>
            <person name="Ranganathan S."/>
            <person name="Rabelo E.M."/>
            <person name="Wilson R.K."/>
            <person name="Felgner P.L."/>
            <person name="Bethony J."/>
            <person name="Hawdon J.M."/>
            <person name="Gasser R.B."/>
            <person name="Loukas A."/>
            <person name="Mitreva M."/>
        </authorList>
    </citation>
    <scope>NUCLEOTIDE SEQUENCE [LARGE SCALE GENOMIC DNA]</scope>
</reference>
<dbReference type="AlphaFoldDB" id="W2TQ67"/>
<evidence type="ECO:0000313" key="3">
    <source>
        <dbReference type="Proteomes" id="UP000053676"/>
    </source>
</evidence>
<evidence type="ECO:0000256" key="1">
    <source>
        <dbReference type="SAM" id="SignalP"/>
    </source>
</evidence>
<sequence length="175" mass="20429">MIIQRLFTFSVLLFAIDSVHSRQSEFFFFVQKPYTAKIFNISDHFGEPCYLCKCFVYYTDRDVAVPIKPYAMAADGYDTTEDRCLATCRRDERCRAAVYGMVGGRKVFTCEFYEEINARTSPVYSPFVNIYIKRSTCPLKDDVFQSVEMIEADDSSLKRRIKHEKLAHRRNPFEG</sequence>
<keyword evidence="3" id="KW-1185">Reference proteome</keyword>
<evidence type="ECO:0000313" key="2">
    <source>
        <dbReference type="EMBL" id="ETN83177.1"/>
    </source>
</evidence>
<accession>W2TQ67</accession>
<dbReference type="Proteomes" id="UP000053676">
    <property type="component" value="Unassembled WGS sequence"/>
</dbReference>
<dbReference type="STRING" id="51031.W2TQ67"/>
<organism evidence="2 3">
    <name type="scientific">Necator americanus</name>
    <name type="common">Human hookworm</name>
    <dbReference type="NCBI Taxonomy" id="51031"/>
    <lineage>
        <taxon>Eukaryota</taxon>
        <taxon>Metazoa</taxon>
        <taxon>Ecdysozoa</taxon>
        <taxon>Nematoda</taxon>
        <taxon>Chromadorea</taxon>
        <taxon>Rhabditida</taxon>
        <taxon>Rhabditina</taxon>
        <taxon>Rhabditomorpha</taxon>
        <taxon>Strongyloidea</taxon>
        <taxon>Ancylostomatidae</taxon>
        <taxon>Bunostominae</taxon>
        <taxon>Necator</taxon>
    </lineage>
</organism>
<evidence type="ECO:0008006" key="4">
    <source>
        <dbReference type="Google" id="ProtNLM"/>
    </source>
</evidence>
<protein>
    <recommendedName>
        <fullName evidence="4">PAN domain protein</fullName>
    </recommendedName>
</protein>
<proteinExistence type="predicted"/>
<feature type="signal peptide" evidence="1">
    <location>
        <begin position="1"/>
        <end position="21"/>
    </location>
</feature>
<dbReference type="EMBL" id="KI658281">
    <property type="protein sequence ID" value="ETN83177.1"/>
    <property type="molecule type" value="Genomic_DNA"/>
</dbReference>
<gene>
    <name evidence="2" type="ORF">NECAME_07537</name>
</gene>
<dbReference type="KEGG" id="nai:NECAME_07537"/>